<protein>
    <submittedName>
        <fullName evidence="2">Uncharacterized protein</fullName>
    </submittedName>
</protein>
<dbReference type="AlphaFoldDB" id="A0AAV4ZFQ8"/>
<feature type="region of interest" description="Disordered" evidence="1">
    <location>
        <begin position="17"/>
        <end position="61"/>
    </location>
</feature>
<evidence type="ECO:0000256" key="1">
    <source>
        <dbReference type="SAM" id="MobiDB-lite"/>
    </source>
</evidence>
<dbReference type="EMBL" id="BPQO01000002">
    <property type="protein sequence ID" value="GJD87229.1"/>
    <property type="molecule type" value="Genomic_DNA"/>
</dbReference>
<gene>
    <name evidence="2" type="ORF">BHAOGJBA_0729</name>
</gene>
<feature type="compositionally biased region" description="Low complexity" evidence="1">
    <location>
        <begin position="37"/>
        <end position="48"/>
    </location>
</feature>
<proteinExistence type="predicted"/>
<organism evidence="2 3">
    <name type="scientific">Methylobacterium hispanicum</name>
    <dbReference type="NCBI Taxonomy" id="270350"/>
    <lineage>
        <taxon>Bacteria</taxon>
        <taxon>Pseudomonadati</taxon>
        <taxon>Pseudomonadota</taxon>
        <taxon>Alphaproteobacteria</taxon>
        <taxon>Hyphomicrobiales</taxon>
        <taxon>Methylobacteriaceae</taxon>
        <taxon>Methylobacterium</taxon>
    </lineage>
</organism>
<feature type="compositionally biased region" description="Basic and acidic residues" evidence="1">
    <location>
        <begin position="49"/>
        <end position="61"/>
    </location>
</feature>
<sequence>MYDDDAGDEFLEGVLAEARADQDLDTPGPGPLPVPKPAGVRRAGSSAAAERRRDDAERKRVERLKRREAGLLETPSIDAVIVAALAAHLARMGVKDTVALAGAIGGLRVPLLPVFGEAKVVLMEKGASAESAALMLAGRLLGTPQTPKTDAAA</sequence>
<evidence type="ECO:0000313" key="2">
    <source>
        <dbReference type="EMBL" id="GJD87229.1"/>
    </source>
</evidence>
<name>A0AAV4ZFQ8_9HYPH</name>
<dbReference type="Proteomes" id="UP001055247">
    <property type="component" value="Unassembled WGS sequence"/>
</dbReference>
<keyword evidence="3" id="KW-1185">Reference proteome</keyword>
<dbReference type="RefSeq" id="WP_238229482.1">
    <property type="nucleotide sequence ID" value="NZ_BPQO01000002.1"/>
</dbReference>
<reference evidence="2" key="2">
    <citation type="submission" date="2021-08" db="EMBL/GenBank/DDBJ databases">
        <authorList>
            <person name="Tani A."/>
            <person name="Ola A."/>
            <person name="Ogura Y."/>
            <person name="Katsura K."/>
            <person name="Hayashi T."/>
        </authorList>
    </citation>
    <scope>NUCLEOTIDE SEQUENCE</scope>
    <source>
        <strain evidence="2">DSM 16372</strain>
    </source>
</reference>
<accession>A0AAV4ZFQ8</accession>
<comment type="caution">
    <text evidence="2">The sequence shown here is derived from an EMBL/GenBank/DDBJ whole genome shotgun (WGS) entry which is preliminary data.</text>
</comment>
<evidence type="ECO:0000313" key="3">
    <source>
        <dbReference type="Proteomes" id="UP001055247"/>
    </source>
</evidence>
<reference evidence="2" key="1">
    <citation type="journal article" date="2016" name="Front. Microbiol.">
        <title>Genome Sequence of the Piezophilic, Mesophilic Sulfate-Reducing Bacterium Desulfovibrio indicus J2T.</title>
        <authorList>
            <person name="Cao J."/>
            <person name="Maignien L."/>
            <person name="Shao Z."/>
            <person name="Alain K."/>
            <person name="Jebbar M."/>
        </authorList>
    </citation>
    <scope>NUCLEOTIDE SEQUENCE</scope>
    <source>
        <strain evidence="2">DSM 16372</strain>
    </source>
</reference>